<keyword evidence="2" id="KW-1185">Reference proteome</keyword>
<name>A0ACC6P2Z3_9BURK</name>
<accession>A0ACC6P2Z3</accession>
<evidence type="ECO:0000313" key="2">
    <source>
        <dbReference type="Proteomes" id="UP001364695"/>
    </source>
</evidence>
<evidence type="ECO:0000313" key="1">
    <source>
        <dbReference type="EMBL" id="MEJ7138542.1"/>
    </source>
</evidence>
<protein>
    <submittedName>
        <fullName evidence="1">Phospholipid carrier-dependent glycosyltransferase</fullName>
    </submittedName>
</protein>
<dbReference type="Proteomes" id="UP001364695">
    <property type="component" value="Unassembled WGS sequence"/>
</dbReference>
<organism evidence="1 2">
    <name type="scientific">Amphibiibacter pelophylacis</name>
    <dbReference type="NCBI Taxonomy" id="1799477"/>
    <lineage>
        <taxon>Bacteria</taxon>
        <taxon>Pseudomonadati</taxon>
        <taxon>Pseudomonadota</taxon>
        <taxon>Betaproteobacteria</taxon>
        <taxon>Burkholderiales</taxon>
        <taxon>Sphaerotilaceae</taxon>
        <taxon>Amphibiibacter</taxon>
    </lineage>
</organism>
<proteinExistence type="predicted"/>
<comment type="caution">
    <text evidence="1">The sequence shown here is derived from an EMBL/GenBank/DDBJ whole genome shotgun (WGS) entry which is preliminary data.</text>
</comment>
<dbReference type="EMBL" id="JAWDIE010000012">
    <property type="protein sequence ID" value="MEJ7138542.1"/>
    <property type="molecule type" value="Genomic_DNA"/>
</dbReference>
<sequence>MPAQMALGLLWLVLLAVIRPISMPDEGRYAGVARDMVVYSDWLVPRQNGMPFFHKPPMFYWLDAFAMSSWGVNLFTIRFASLTAAALTLVMFFVHLRHSVGSQHPLLRQSLVVWLLAPLPVMAAQYANLDMTVAGMITATIVCWAHASTPVPGSHWPLTWARLGWFFAALGLLSKGLIGVALPLLVVGPWGLWRVWRALPDRASRNVWPAWRAQLAIWLNWPALVGFAVLTLPWFLVLEWRFPGFNHYFFIDQQVSRYVGQNFNNAQPALFYIVVLILLMLPWSLWWLLAAARRVWPRLAQWGADAPDTRATGDASAAVPREWLALWLWWLVAITLFFSVPNSKLVGYILPVMLPVVVLTACILRSWPDGALKRRVAGTAFALIVLLPWIFVGVDHKSLRDLPQAINARIAAHPAEAQIPLVFFEENRRDLNLLTHTRVRPWIVHDWREEANTADNWAKELLDGRRFDPAMAAQVLVMPQDLRQRLCAVPLAWLVVDEKEVSAPFANLARQYPNQLQALARESRRGSDWVLYQWKSQPGC</sequence>
<gene>
    <name evidence="1" type="ORF">RV045_08885</name>
</gene>
<reference evidence="1" key="1">
    <citation type="submission" date="2023-10" db="EMBL/GenBank/DDBJ databases">
        <title>Amphibacter perezi, gen. nov., sp. nov. a novel taxa of the family Comamonadaceae, class Betaproteobacteria isolated from the skin microbiota of Pelophylax perezi from different populations.</title>
        <authorList>
            <person name="Costa S."/>
            <person name="Proenca D.N."/>
            <person name="Lopes I."/>
            <person name="Morais P.V."/>
        </authorList>
    </citation>
    <scope>NUCLEOTIDE SEQUENCE</scope>
    <source>
        <strain evidence="1">SL12-8</strain>
    </source>
</reference>